<dbReference type="Proteomes" id="UP000298652">
    <property type="component" value="Chromosome 8"/>
</dbReference>
<dbReference type="AlphaFoldDB" id="A0A4U6TF67"/>
<dbReference type="FunFam" id="3.80.10.10:FF:000024">
    <property type="entry name" value="Somatic embryogenesis receptor kinase 1"/>
    <property type="match status" value="1"/>
</dbReference>
<dbReference type="PANTHER" id="PTHR47988">
    <property type="entry name" value="SOMATIC EMBRYOGENESIS RECEPTOR KINASE 1"/>
    <property type="match status" value="1"/>
</dbReference>
<keyword evidence="3" id="KW-0677">Repeat</keyword>
<evidence type="ECO:0000256" key="2">
    <source>
        <dbReference type="ARBA" id="ARBA00022729"/>
    </source>
</evidence>
<dbReference type="InterPro" id="IPR032675">
    <property type="entry name" value="LRR_dom_sf"/>
</dbReference>
<dbReference type="Gene3D" id="3.80.10.10">
    <property type="entry name" value="Ribonuclease Inhibitor"/>
    <property type="match status" value="1"/>
</dbReference>
<dbReference type="Gramene" id="TKW00868">
    <property type="protein sequence ID" value="TKW00868"/>
    <property type="gene ID" value="SEVIR_8G140500v2"/>
</dbReference>
<keyword evidence="2" id="KW-0732">Signal</keyword>
<keyword evidence="6" id="KW-1185">Reference proteome</keyword>
<accession>A0A4U6TF67</accession>
<gene>
    <name evidence="5" type="ORF">SEVIR_8G140500v2</name>
</gene>
<dbReference type="InterPro" id="IPR013210">
    <property type="entry name" value="LRR_N_plant-typ"/>
</dbReference>
<dbReference type="Pfam" id="PF08263">
    <property type="entry name" value="LRRNT_2"/>
    <property type="match status" value="1"/>
</dbReference>
<protein>
    <recommendedName>
        <fullName evidence="4">Leucine-rich repeat-containing N-terminal plant-type domain-containing protein</fullName>
    </recommendedName>
</protein>
<evidence type="ECO:0000256" key="1">
    <source>
        <dbReference type="ARBA" id="ARBA00022614"/>
    </source>
</evidence>
<keyword evidence="1" id="KW-0433">Leucine-rich repeat</keyword>
<name>A0A4U6TF67_SETVI</name>
<dbReference type="InterPro" id="IPR001611">
    <property type="entry name" value="Leu-rich_rpt"/>
</dbReference>
<evidence type="ECO:0000313" key="5">
    <source>
        <dbReference type="EMBL" id="TKW00868.1"/>
    </source>
</evidence>
<dbReference type="SUPFAM" id="SSF52058">
    <property type="entry name" value="L domain-like"/>
    <property type="match status" value="1"/>
</dbReference>
<proteinExistence type="predicted"/>
<evidence type="ECO:0000313" key="6">
    <source>
        <dbReference type="Proteomes" id="UP000298652"/>
    </source>
</evidence>
<feature type="domain" description="Leucine-rich repeat-containing N-terminal plant-type" evidence="4">
    <location>
        <begin position="67"/>
        <end position="106"/>
    </location>
</feature>
<reference evidence="5" key="1">
    <citation type="submission" date="2019-03" db="EMBL/GenBank/DDBJ databases">
        <title>WGS assembly of Setaria viridis.</title>
        <authorList>
            <person name="Huang P."/>
            <person name="Jenkins J."/>
            <person name="Grimwood J."/>
            <person name="Barry K."/>
            <person name="Healey A."/>
            <person name="Mamidi S."/>
            <person name="Sreedasyam A."/>
            <person name="Shu S."/>
            <person name="Feldman M."/>
            <person name="Wu J."/>
            <person name="Yu Y."/>
            <person name="Chen C."/>
            <person name="Johnson J."/>
            <person name="Rokhsar D."/>
            <person name="Baxter I."/>
            <person name="Schmutz J."/>
            <person name="Brutnell T."/>
            <person name="Kellogg E."/>
        </authorList>
    </citation>
    <scope>NUCLEOTIDE SEQUENCE [LARGE SCALE GENOMIC DNA]</scope>
</reference>
<sequence>MLETCIITQEKLQIHSVTPSDRYKSSPSNFPLLHIGFQVAAMAVQFAASATFLTSLLALATTLATCNTEGDILYKQRQVWRDANNVLESWDPTLVNPCTWLHITCNNDNSVIRVDLGNAGLSGSLIPDLGGLKNLRFLMLFENNLTGSIPSSLGNLKSLMNLELQKNALSGAIPASLGNIKTLQFLRLNGNMLTGKLPQEILSLVAVGNLSELSNSILQRISARKARGQEVIFYMLSGNYMEPKRVSSRHRNDQKSPMLGAMCWKTRSLRVFHSIQATRMTKIEWRRSGAIVGQ</sequence>
<dbReference type="EMBL" id="CM016559">
    <property type="protein sequence ID" value="TKW00868.1"/>
    <property type="molecule type" value="Genomic_DNA"/>
</dbReference>
<organism evidence="5 6">
    <name type="scientific">Setaria viridis</name>
    <name type="common">Green bristlegrass</name>
    <name type="synonym">Setaria italica subsp. viridis</name>
    <dbReference type="NCBI Taxonomy" id="4556"/>
    <lineage>
        <taxon>Eukaryota</taxon>
        <taxon>Viridiplantae</taxon>
        <taxon>Streptophyta</taxon>
        <taxon>Embryophyta</taxon>
        <taxon>Tracheophyta</taxon>
        <taxon>Spermatophyta</taxon>
        <taxon>Magnoliopsida</taxon>
        <taxon>Liliopsida</taxon>
        <taxon>Poales</taxon>
        <taxon>Poaceae</taxon>
        <taxon>PACMAD clade</taxon>
        <taxon>Panicoideae</taxon>
        <taxon>Panicodae</taxon>
        <taxon>Paniceae</taxon>
        <taxon>Cenchrinae</taxon>
        <taxon>Setaria</taxon>
    </lineage>
</organism>
<evidence type="ECO:0000256" key="3">
    <source>
        <dbReference type="ARBA" id="ARBA00022737"/>
    </source>
</evidence>
<evidence type="ECO:0000259" key="4">
    <source>
        <dbReference type="Pfam" id="PF08263"/>
    </source>
</evidence>
<dbReference type="Pfam" id="PF00560">
    <property type="entry name" value="LRR_1"/>
    <property type="match status" value="2"/>
</dbReference>